<protein>
    <submittedName>
        <fullName evidence="1">(northern house mosquito) hypothetical protein</fullName>
    </submittedName>
</protein>
<proteinExistence type="predicted"/>
<evidence type="ECO:0000313" key="1">
    <source>
        <dbReference type="EMBL" id="CAG6477673.1"/>
    </source>
</evidence>
<name>A0A8D8FPA2_CULPI</name>
<dbReference type="EMBL" id="HBUE01081419">
    <property type="protein sequence ID" value="CAG6477673.1"/>
    <property type="molecule type" value="Transcribed_RNA"/>
</dbReference>
<dbReference type="AlphaFoldDB" id="A0A8D8FPA2"/>
<reference evidence="1" key="1">
    <citation type="submission" date="2021-05" db="EMBL/GenBank/DDBJ databases">
        <authorList>
            <person name="Alioto T."/>
            <person name="Alioto T."/>
            <person name="Gomez Garrido J."/>
        </authorList>
    </citation>
    <scope>NUCLEOTIDE SEQUENCE</scope>
</reference>
<organism evidence="1">
    <name type="scientific">Culex pipiens</name>
    <name type="common">House mosquito</name>
    <dbReference type="NCBI Taxonomy" id="7175"/>
    <lineage>
        <taxon>Eukaryota</taxon>
        <taxon>Metazoa</taxon>
        <taxon>Ecdysozoa</taxon>
        <taxon>Arthropoda</taxon>
        <taxon>Hexapoda</taxon>
        <taxon>Insecta</taxon>
        <taxon>Pterygota</taxon>
        <taxon>Neoptera</taxon>
        <taxon>Endopterygota</taxon>
        <taxon>Diptera</taxon>
        <taxon>Nematocera</taxon>
        <taxon>Culicoidea</taxon>
        <taxon>Culicidae</taxon>
        <taxon>Culicinae</taxon>
        <taxon>Culicini</taxon>
        <taxon>Culex</taxon>
        <taxon>Culex</taxon>
    </lineage>
</organism>
<accession>A0A8D8FPA2</accession>
<sequence>MLGFANPERLYALNDGRVQHAGWWRWPVLRFLGLSNRSGPSRVRFVRMRRNKVGIVPLNRCAIVRNLRQWPIFRILTSSRRQTLNVRLFHSLLATTICQMLHGKSPIFHHIVLVNLREPFGSCRVTRNIRHLSGCPAVRIRDVRRIGV</sequence>